<evidence type="ECO:0000313" key="2">
    <source>
        <dbReference type="EMBL" id="MBN7799823.1"/>
    </source>
</evidence>
<keyword evidence="1" id="KW-0812">Transmembrane</keyword>
<keyword evidence="1" id="KW-1133">Transmembrane helix</keyword>
<dbReference type="RefSeq" id="WP_206567797.1">
    <property type="nucleotide sequence ID" value="NZ_JAFKCW010000001.1"/>
</dbReference>
<feature type="transmembrane region" description="Helical" evidence="1">
    <location>
        <begin position="16"/>
        <end position="36"/>
    </location>
</feature>
<gene>
    <name evidence="2" type="ORF">J0A67_03075</name>
</gene>
<protein>
    <submittedName>
        <fullName evidence="2">Uncharacterized protein</fullName>
    </submittedName>
</protein>
<dbReference type="EMBL" id="JAFKCW010000001">
    <property type="protein sequence ID" value="MBN7799823.1"/>
    <property type="molecule type" value="Genomic_DNA"/>
</dbReference>
<keyword evidence="1" id="KW-0472">Membrane</keyword>
<proteinExistence type="predicted"/>
<sequence length="108" mass="11943">MNKLNDFLPGQPVKSLSLPALLGAFPPFALLLFVILTKEDVFESWMLAPLTIIPLGGAFGGVFFYLMGFVWFPSGKNKLFAVIISTILYFVALWISSVLAFSITGHWD</sequence>
<accession>A0ABS3BKX6</accession>
<organism evidence="2 3">
    <name type="scientific">Algoriphagus aestuariicola</name>
    <dbReference type="NCBI Taxonomy" id="1852016"/>
    <lineage>
        <taxon>Bacteria</taxon>
        <taxon>Pseudomonadati</taxon>
        <taxon>Bacteroidota</taxon>
        <taxon>Cytophagia</taxon>
        <taxon>Cytophagales</taxon>
        <taxon>Cyclobacteriaceae</taxon>
        <taxon>Algoriphagus</taxon>
    </lineage>
</organism>
<feature type="transmembrane region" description="Helical" evidence="1">
    <location>
        <begin position="48"/>
        <end position="72"/>
    </location>
</feature>
<evidence type="ECO:0000256" key="1">
    <source>
        <dbReference type="SAM" id="Phobius"/>
    </source>
</evidence>
<keyword evidence="3" id="KW-1185">Reference proteome</keyword>
<evidence type="ECO:0000313" key="3">
    <source>
        <dbReference type="Proteomes" id="UP000664698"/>
    </source>
</evidence>
<feature type="transmembrane region" description="Helical" evidence="1">
    <location>
        <begin position="79"/>
        <end position="103"/>
    </location>
</feature>
<comment type="caution">
    <text evidence="2">The sequence shown here is derived from an EMBL/GenBank/DDBJ whole genome shotgun (WGS) entry which is preliminary data.</text>
</comment>
<reference evidence="2 3" key="1">
    <citation type="submission" date="2021-03" db="EMBL/GenBank/DDBJ databases">
        <title>novel species isolated from a fishpond in China.</title>
        <authorList>
            <person name="Lu H."/>
            <person name="Cai Z."/>
        </authorList>
    </citation>
    <scope>NUCLEOTIDE SEQUENCE [LARGE SCALE GENOMIC DNA]</scope>
    <source>
        <strain evidence="2 3">JCM 31546</strain>
    </source>
</reference>
<name>A0ABS3BKX6_9BACT</name>
<dbReference type="Proteomes" id="UP000664698">
    <property type="component" value="Unassembled WGS sequence"/>
</dbReference>